<dbReference type="PANTHER" id="PTHR19211">
    <property type="entry name" value="ATP-BINDING TRANSPORT PROTEIN-RELATED"/>
    <property type="match status" value="1"/>
</dbReference>
<dbReference type="PROSITE" id="PS50893">
    <property type="entry name" value="ABC_TRANSPORTER_2"/>
    <property type="match status" value="1"/>
</dbReference>
<protein>
    <submittedName>
        <fullName evidence="6">ATP-binding cassette domain-containing protein</fullName>
    </submittedName>
</protein>
<evidence type="ECO:0000313" key="6">
    <source>
        <dbReference type="EMBL" id="MUN55404.1"/>
    </source>
</evidence>
<keyword evidence="7" id="KW-1185">Reference proteome</keyword>
<evidence type="ECO:0000256" key="1">
    <source>
        <dbReference type="ARBA" id="ARBA00022737"/>
    </source>
</evidence>
<dbReference type="PANTHER" id="PTHR19211:SF6">
    <property type="entry name" value="BLL7188 PROTEIN"/>
    <property type="match status" value="1"/>
</dbReference>
<dbReference type="SUPFAM" id="SSF52540">
    <property type="entry name" value="P-loop containing nucleoside triphosphate hydrolases"/>
    <property type="match status" value="2"/>
</dbReference>
<evidence type="ECO:0000256" key="4">
    <source>
        <dbReference type="SAM" id="MobiDB-lite"/>
    </source>
</evidence>
<organism evidence="6 7">
    <name type="scientific">Rothia koreensis</name>
    <dbReference type="NCBI Taxonomy" id="592378"/>
    <lineage>
        <taxon>Bacteria</taxon>
        <taxon>Bacillati</taxon>
        <taxon>Actinomycetota</taxon>
        <taxon>Actinomycetes</taxon>
        <taxon>Micrococcales</taxon>
        <taxon>Micrococcaceae</taxon>
        <taxon>Rothia</taxon>
    </lineage>
</organism>
<proteinExistence type="predicted"/>
<feature type="region of interest" description="Disordered" evidence="4">
    <location>
        <begin position="244"/>
        <end position="309"/>
    </location>
</feature>
<dbReference type="Gene3D" id="3.40.50.300">
    <property type="entry name" value="P-loop containing nucleotide triphosphate hydrolases"/>
    <property type="match status" value="2"/>
</dbReference>
<evidence type="ECO:0000256" key="2">
    <source>
        <dbReference type="ARBA" id="ARBA00022741"/>
    </source>
</evidence>
<dbReference type="InterPro" id="IPR003439">
    <property type="entry name" value="ABC_transporter-like_ATP-bd"/>
</dbReference>
<dbReference type="InterPro" id="IPR050611">
    <property type="entry name" value="ABCF"/>
</dbReference>
<dbReference type="RefSeq" id="WP_129316120.1">
    <property type="nucleotide sequence ID" value="NZ_NOIQ01000018.1"/>
</dbReference>
<dbReference type="InterPro" id="IPR003593">
    <property type="entry name" value="AAA+_ATPase"/>
</dbReference>
<accession>A0A7K1LJN0</accession>
<evidence type="ECO:0000313" key="7">
    <source>
        <dbReference type="Proteomes" id="UP000462152"/>
    </source>
</evidence>
<comment type="caution">
    <text evidence="6">The sequence shown here is derived from an EMBL/GenBank/DDBJ whole genome shotgun (WGS) entry which is preliminary data.</text>
</comment>
<dbReference type="OrthoDB" id="3239744at2"/>
<dbReference type="InterPro" id="IPR027417">
    <property type="entry name" value="P-loop_NTPase"/>
</dbReference>
<feature type="compositionally biased region" description="Basic and acidic residues" evidence="4">
    <location>
        <begin position="245"/>
        <end position="287"/>
    </location>
</feature>
<keyword evidence="3 6" id="KW-0067">ATP-binding</keyword>
<keyword evidence="1" id="KW-0677">Repeat</keyword>
<dbReference type="Proteomes" id="UP000462152">
    <property type="component" value="Unassembled WGS sequence"/>
</dbReference>
<dbReference type="EMBL" id="WOGT01000005">
    <property type="protein sequence ID" value="MUN55404.1"/>
    <property type="molecule type" value="Genomic_DNA"/>
</dbReference>
<evidence type="ECO:0000256" key="3">
    <source>
        <dbReference type="ARBA" id="ARBA00022840"/>
    </source>
</evidence>
<dbReference type="SMART" id="SM00382">
    <property type="entry name" value="AAA"/>
    <property type="match status" value="2"/>
</dbReference>
<reference evidence="6 7" key="1">
    <citation type="submission" date="2019-12" db="EMBL/GenBank/DDBJ databases">
        <authorList>
            <person name="Li J."/>
            <person name="Shi Y."/>
            <person name="Xu G."/>
            <person name="Xiao D."/>
            <person name="Ran X."/>
        </authorList>
    </citation>
    <scope>NUCLEOTIDE SEQUENCE [LARGE SCALE GENOMIC DNA]</scope>
    <source>
        <strain evidence="6 7">JCM 15915</strain>
    </source>
</reference>
<dbReference type="Pfam" id="PF00005">
    <property type="entry name" value="ABC_tran"/>
    <property type="match status" value="2"/>
</dbReference>
<sequence>MPIQHNISLVGIGFSWPDGTPCLTDVDVVYDAGLHGLIGSNGSGKSTLVDIITGGLDPAHGSATAPPRTHVLRQDLGLETATTVADLLGISPVLSAIDAVTQGDVAPQHFDAIGDDWDLRDRPEAAMHRAGMPGIGLDREVGTLSGGQAVRTALLGIRLARPEALILDEPTNNLDAEAREQLAGLLDGLRHRIPVLVISHDKALLERCDSISELRQVDPRNPASTLRRFEGSFSAWEATVDAEEETKRRDIRDARATADKEKRDRINQQIRQSRDERRGKKFAETKRKPPIAMGGDKENSEKSSARARALMADRERAANDRLAAAEDSLRRSEDVYLDLPDTAVGNGTRIVELQLLEDAGVVGSAQESEDDVVPLPTDETHVIVSGPEHLRISGRNGSGKSTLLERVVTGAPMSFVSAPGMGRIYEVIGRTDRIGYLPQRIRLDPEATVLETVAASNPGASDQRLRDDLARLLFRRDTVFAKVRTLSGGERFRVALARILLSAPAPRLLVLDEPTNNLDMGTVDWLVNALGGFRGALLVVSHDQDFLDRIRIDRTVPLDA</sequence>
<evidence type="ECO:0000259" key="5">
    <source>
        <dbReference type="PROSITE" id="PS50893"/>
    </source>
</evidence>
<keyword evidence="2" id="KW-0547">Nucleotide-binding</keyword>
<gene>
    <name evidence="6" type="ORF">GMA10_09325</name>
</gene>
<dbReference type="GO" id="GO:0016887">
    <property type="term" value="F:ATP hydrolysis activity"/>
    <property type="evidence" value="ECO:0007669"/>
    <property type="project" value="InterPro"/>
</dbReference>
<dbReference type="AlphaFoldDB" id="A0A7K1LJN0"/>
<feature type="compositionally biased region" description="Basic and acidic residues" evidence="4">
    <location>
        <begin position="295"/>
        <end position="304"/>
    </location>
</feature>
<feature type="domain" description="ABC transporter" evidence="5">
    <location>
        <begin position="7"/>
        <end position="241"/>
    </location>
</feature>
<name>A0A7K1LJN0_9MICC</name>
<dbReference type="GO" id="GO:0005524">
    <property type="term" value="F:ATP binding"/>
    <property type="evidence" value="ECO:0007669"/>
    <property type="project" value="UniProtKB-KW"/>
</dbReference>